<dbReference type="Gene3D" id="3.90.550.10">
    <property type="entry name" value="Spore Coat Polysaccharide Biosynthesis Protein SpsA, Chain A"/>
    <property type="match status" value="1"/>
</dbReference>
<keyword evidence="2" id="KW-1185">Reference proteome</keyword>
<dbReference type="InterPro" id="IPR029044">
    <property type="entry name" value="Nucleotide-diphossugar_trans"/>
</dbReference>
<protein>
    <recommendedName>
        <fullName evidence="3">Nucleotide-diphospho-sugar transferase domain-containing protein</fullName>
    </recommendedName>
</protein>
<dbReference type="EMBL" id="QXHD01000004">
    <property type="protein sequence ID" value="NEZ55359.1"/>
    <property type="molecule type" value="Genomic_DNA"/>
</dbReference>
<organism evidence="1 2">
    <name type="scientific">Adonisia turfae CCMR0081</name>
    <dbReference type="NCBI Taxonomy" id="2292702"/>
    <lineage>
        <taxon>Bacteria</taxon>
        <taxon>Bacillati</taxon>
        <taxon>Cyanobacteriota</taxon>
        <taxon>Adonisia</taxon>
        <taxon>Adonisia turfae</taxon>
    </lineage>
</organism>
<reference evidence="1 2" key="1">
    <citation type="journal article" date="2020" name="Microb. Ecol.">
        <title>Ecogenomics of the Marine Benthic Filamentous Cyanobacterium Adonisia.</title>
        <authorList>
            <person name="Walter J.M."/>
            <person name="Coutinho F.H."/>
            <person name="Leomil L."/>
            <person name="Hargreaves P.I."/>
            <person name="Campeao M.E."/>
            <person name="Vieira V.V."/>
            <person name="Silva B.S."/>
            <person name="Fistarol G.O."/>
            <person name="Salomon P.S."/>
            <person name="Sawabe T."/>
            <person name="Mino S."/>
            <person name="Hosokawa M."/>
            <person name="Miyashita H."/>
            <person name="Maruyama F."/>
            <person name="van Verk M.C."/>
            <person name="Dutilh B.E."/>
            <person name="Thompson C.C."/>
            <person name="Thompson F.L."/>
        </authorList>
    </citation>
    <scope>NUCLEOTIDE SEQUENCE [LARGE SCALE GENOMIC DNA]</scope>
    <source>
        <strain evidence="1 2">CCMR0081</strain>
    </source>
</reference>
<sequence>MKGYLYVAAGERFVREAIGSARSLRHVDENAQIALVTDQPIESDAFDQVIVRPTTTETYNHGLLYKVQHLYHSSPYTETLFIDSDTYICENISHIFDLLDFFDVAIAQDPTDVNRAKSPQSLQRLKASDLYNTGVILYTKNERNDHLFGHWLKTYQTKLKQSTLGKENDQTSFMEAWLKSTSKIYVLSHAWNARTPFFFTLNQSVKIIHGRHPNYEAIKAKLNKPHPSRHRCWLPVHQKCVMKKSGWLYHAKTFGSQWKHRFLRAMEQANSWRRSQPDTFINFVFHELCK</sequence>
<dbReference type="AlphaFoldDB" id="A0A6M0RGU2"/>
<gene>
    <name evidence="1" type="ORF">DXZ20_06645</name>
</gene>
<accession>A0A6M0RGU2</accession>
<evidence type="ECO:0008006" key="3">
    <source>
        <dbReference type="Google" id="ProtNLM"/>
    </source>
</evidence>
<proteinExistence type="predicted"/>
<evidence type="ECO:0000313" key="2">
    <source>
        <dbReference type="Proteomes" id="UP000481033"/>
    </source>
</evidence>
<evidence type="ECO:0000313" key="1">
    <source>
        <dbReference type="EMBL" id="NEZ55359.1"/>
    </source>
</evidence>
<dbReference type="SUPFAM" id="SSF53448">
    <property type="entry name" value="Nucleotide-diphospho-sugar transferases"/>
    <property type="match status" value="1"/>
</dbReference>
<comment type="caution">
    <text evidence="1">The sequence shown here is derived from an EMBL/GenBank/DDBJ whole genome shotgun (WGS) entry which is preliminary data.</text>
</comment>
<name>A0A6M0RGU2_9CYAN</name>
<dbReference type="Proteomes" id="UP000481033">
    <property type="component" value="Unassembled WGS sequence"/>
</dbReference>
<dbReference type="RefSeq" id="WP_163663163.1">
    <property type="nucleotide sequence ID" value="NZ_QXHD01000004.1"/>
</dbReference>